<feature type="coiled-coil region" evidence="6">
    <location>
        <begin position="40"/>
        <end position="74"/>
    </location>
</feature>
<evidence type="ECO:0000256" key="2">
    <source>
        <dbReference type="ARBA" id="ARBA00012438"/>
    </source>
</evidence>
<evidence type="ECO:0000256" key="4">
    <source>
        <dbReference type="ARBA" id="ARBA00023012"/>
    </source>
</evidence>
<dbReference type="CDD" id="cd00082">
    <property type="entry name" value="HisKA"/>
    <property type="match status" value="1"/>
</dbReference>
<protein>
    <recommendedName>
        <fullName evidence="2">histidine kinase</fullName>
        <ecNumber evidence="2">2.7.13.3</ecNumber>
    </recommendedName>
</protein>
<dbReference type="EC" id="2.7.13.3" evidence="2"/>
<proteinExistence type="predicted"/>
<dbReference type="PROSITE" id="PS50110">
    <property type="entry name" value="RESPONSE_REGULATORY"/>
    <property type="match status" value="1"/>
</dbReference>
<evidence type="ECO:0000256" key="5">
    <source>
        <dbReference type="PROSITE-ProRule" id="PRU00169"/>
    </source>
</evidence>
<dbReference type="CDD" id="cd16922">
    <property type="entry name" value="HATPase_EvgS-ArcB-TorS-like"/>
    <property type="match status" value="1"/>
</dbReference>
<dbReference type="CDD" id="cd17546">
    <property type="entry name" value="REC_hyHK_CKI1_RcsC-like"/>
    <property type="match status" value="1"/>
</dbReference>
<name>A0ABQ6FHN0_9RHOO</name>
<reference evidence="10" key="1">
    <citation type="journal article" date="2019" name="Int. J. Syst. Evol. Microbiol.">
        <title>The Global Catalogue of Microorganisms (GCM) 10K type strain sequencing project: providing services to taxonomists for standard genome sequencing and annotation.</title>
        <authorList>
            <consortium name="The Broad Institute Genomics Platform"/>
            <consortium name="The Broad Institute Genome Sequencing Center for Infectious Disease"/>
            <person name="Wu L."/>
            <person name="Ma J."/>
        </authorList>
    </citation>
    <scope>NUCLEOTIDE SEQUENCE [LARGE SCALE GENOMIC DNA]</scope>
    <source>
        <strain evidence="10">NBRC 102407</strain>
    </source>
</reference>
<keyword evidence="10" id="KW-1185">Reference proteome</keyword>
<dbReference type="SMART" id="SM00388">
    <property type="entry name" value="HisKA"/>
    <property type="match status" value="1"/>
</dbReference>
<evidence type="ECO:0000256" key="6">
    <source>
        <dbReference type="SAM" id="Coils"/>
    </source>
</evidence>
<dbReference type="SUPFAM" id="SSF47384">
    <property type="entry name" value="Homodimeric domain of signal transducing histidine kinase"/>
    <property type="match status" value="1"/>
</dbReference>
<dbReference type="InterPro" id="IPR011006">
    <property type="entry name" value="CheY-like_superfamily"/>
</dbReference>
<dbReference type="Gene3D" id="3.40.50.2300">
    <property type="match status" value="1"/>
</dbReference>
<dbReference type="PROSITE" id="PS50109">
    <property type="entry name" value="HIS_KIN"/>
    <property type="match status" value="1"/>
</dbReference>
<dbReference type="InterPro" id="IPR003661">
    <property type="entry name" value="HisK_dim/P_dom"/>
</dbReference>
<comment type="caution">
    <text evidence="9">The sequence shown here is derived from an EMBL/GenBank/DDBJ whole genome shotgun (WGS) entry which is preliminary data.</text>
</comment>
<organism evidence="9 10">
    <name type="scientific">Zoogloea oryzae</name>
    <dbReference type="NCBI Taxonomy" id="310767"/>
    <lineage>
        <taxon>Bacteria</taxon>
        <taxon>Pseudomonadati</taxon>
        <taxon>Pseudomonadota</taxon>
        <taxon>Betaproteobacteria</taxon>
        <taxon>Rhodocyclales</taxon>
        <taxon>Zoogloeaceae</taxon>
        <taxon>Zoogloea</taxon>
    </lineage>
</organism>
<feature type="domain" description="Response regulatory" evidence="8">
    <location>
        <begin position="361"/>
        <end position="477"/>
    </location>
</feature>
<dbReference type="InterPro" id="IPR003594">
    <property type="entry name" value="HATPase_dom"/>
</dbReference>
<evidence type="ECO:0000259" key="7">
    <source>
        <dbReference type="PROSITE" id="PS50109"/>
    </source>
</evidence>
<evidence type="ECO:0000313" key="9">
    <source>
        <dbReference type="EMBL" id="GLT24469.1"/>
    </source>
</evidence>
<evidence type="ECO:0000256" key="3">
    <source>
        <dbReference type="ARBA" id="ARBA00022553"/>
    </source>
</evidence>
<accession>A0ABQ6FHN0</accession>
<feature type="domain" description="Histidine kinase" evidence="7">
    <location>
        <begin position="113"/>
        <end position="333"/>
    </location>
</feature>
<dbReference type="InterPro" id="IPR001789">
    <property type="entry name" value="Sig_transdc_resp-reg_receiver"/>
</dbReference>
<dbReference type="InterPro" id="IPR004358">
    <property type="entry name" value="Sig_transdc_His_kin-like_C"/>
</dbReference>
<dbReference type="Gene3D" id="1.10.287.130">
    <property type="match status" value="1"/>
</dbReference>
<keyword evidence="4" id="KW-0902">Two-component regulatory system</keyword>
<dbReference type="Pfam" id="PF00512">
    <property type="entry name" value="HisKA"/>
    <property type="match status" value="1"/>
</dbReference>
<evidence type="ECO:0000259" key="8">
    <source>
        <dbReference type="PROSITE" id="PS50110"/>
    </source>
</evidence>
<dbReference type="Pfam" id="PF00072">
    <property type="entry name" value="Response_reg"/>
    <property type="match status" value="1"/>
</dbReference>
<dbReference type="Proteomes" id="UP001157167">
    <property type="component" value="Unassembled WGS sequence"/>
</dbReference>
<dbReference type="EMBL" id="BSPX01000095">
    <property type="protein sequence ID" value="GLT24469.1"/>
    <property type="molecule type" value="Genomic_DNA"/>
</dbReference>
<dbReference type="SMART" id="SM00448">
    <property type="entry name" value="REC"/>
    <property type="match status" value="1"/>
</dbReference>
<dbReference type="SUPFAM" id="SSF55874">
    <property type="entry name" value="ATPase domain of HSP90 chaperone/DNA topoisomerase II/histidine kinase"/>
    <property type="match status" value="1"/>
</dbReference>
<evidence type="ECO:0000256" key="1">
    <source>
        <dbReference type="ARBA" id="ARBA00000085"/>
    </source>
</evidence>
<dbReference type="SUPFAM" id="SSF52172">
    <property type="entry name" value="CheY-like"/>
    <property type="match status" value="1"/>
</dbReference>
<comment type="catalytic activity">
    <reaction evidence="1">
        <text>ATP + protein L-histidine = ADP + protein N-phospho-L-histidine.</text>
        <dbReference type="EC" id="2.7.13.3"/>
    </reaction>
</comment>
<dbReference type="PANTHER" id="PTHR45339:SF1">
    <property type="entry name" value="HYBRID SIGNAL TRANSDUCTION HISTIDINE KINASE J"/>
    <property type="match status" value="1"/>
</dbReference>
<dbReference type="InterPro" id="IPR036097">
    <property type="entry name" value="HisK_dim/P_sf"/>
</dbReference>
<dbReference type="Pfam" id="PF02518">
    <property type="entry name" value="HATPase_c"/>
    <property type="match status" value="1"/>
</dbReference>
<sequence>MTTEDSDEPDQRPCTTPLRQAAEARLQQRSDTPSPTSADLARLVHELQVHQIELEMQNDELRRARAETDAALDQLHHLNTHLEAQVAARTAELVAARDAAEAADRAKTHFLANMSHEIRTPMNGILGMAHLLRRSGLTPTQAHQLDKIEVSGRHLLAILNDILDFSKIEAGRLELETVDFTLDELLRDLTAIVADNAAAKGLRLDIDTAGIPRHLRGDRVHLAQALLNYLGNAIKFTTTGSVTLSARLLEETRQGYLLRFDVVDTGIGMTPEQQAQLFQPFTQADSSTTRRFGGTGLGLAITRRIAQLMGGEVGVNCTPGEGCRFWLTARLGQGRPTSPAPDMRPLEHAELILRRDYRGARVLAADDDPVNLDVLLSLLLNLGLAVDIARDGAEALRLAGEKPYALILMDLQMPIMGGLEATRAIRRLPGHASTPIVAITASAFVSEREACLAAGMSDFIAKPLDVDAFFGTLLQWLPPPPDQV</sequence>
<dbReference type="RefSeq" id="WP_284189630.1">
    <property type="nucleotide sequence ID" value="NZ_BSPX01000095.1"/>
</dbReference>
<dbReference type="SMART" id="SM00387">
    <property type="entry name" value="HATPase_c"/>
    <property type="match status" value="1"/>
</dbReference>
<dbReference type="Gene3D" id="3.30.565.10">
    <property type="entry name" value="Histidine kinase-like ATPase, C-terminal domain"/>
    <property type="match status" value="1"/>
</dbReference>
<dbReference type="InterPro" id="IPR005467">
    <property type="entry name" value="His_kinase_dom"/>
</dbReference>
<feature type="modified residue" description="4-aspartylphosphate" evidence="5">
    <location>
        <position position="410"/>
    </location>
</feature>
<keyword evidence="6" id="KW-0175">Coiled coil</keyword>
<dbReference type="PANTHER" id="PTHR45339">
    <property type="entry name" value="HYBRID SIGNAL TRANSDUCTION HISTIDINE KINASE J"/>
    <property type="match status" value="1"/>
</dbReference>
<dbReference type="InterPro" id="IPR036890">
    <property type="entry name" value="HATPase_C_sf"/>
</dbReference>
<keyword evidence="3 5" id="KW-0597">Phosphoprotein</keyword>
<evidence type="ECO:0000313" key="10">
    <source>
        <dbReference type="Proteomes" id="UP001157167"/>
    </source>
</evidence>
<dbReference type="PRINTS" id="PR00344">
    <property type="entry name" value="BCTRLSENSOR"/>
</dbReference>
<gene>
    <name evidence="9" type="ORF">GCM10007933_39500</name>
</gene>